<accession>A0A8H9G224</accession>
<name>A0A8H9G224_9SPHI</name>
<evidence type="ECO:0000256" key="1">
    <source>
        <dbReference type="SAM" id="MobiDB-lite"/>
    </source>
</evidence>
<reference evidence="2" key="1">
    <citation type="journal article" date="2014" name="Int. J. Syst. Evol. Microbiol.">
        <title>Complete genome sequence of Corynebacterium casei LMG S-19264T (=DSM 44701T), isolated from a smear-ripened cheese.</title>
        <authorList>
            <consortium name="US DOE Joint Genome Institute (JGI-PGF)"/>
            <person name="Walter F."/>
            <person name="Albersmeier A."/>
            <person name="Kalinowski J."/>
            <person name="Ruckert C."/>
        </authorList>
    </citation>
    <scope>NUCLEOTIDE SEQUENCE</scope>
    <source>
        <strain evidence="2">CGMCC 1.15966</strain>
    </source>
</reference>
<proteinExistence type="predicted"/>
<dbReference type="Proteomes" id="UP000614460">
    <property type="component" value="Unassembled WGS sequence"/>
</dbReference>
<organism evidence="2 3">
    <name type="scientific">Sphingobacterium cellulitidis</name>
    <dbReference type="NCBI Taxonomy" id="1768011"/>
    <lineage>
        <taxon>Bacteria</taxon>
        <taxon>Pseudomonadati</taxon>
        <taxon>Bacteroidota</taxon>
        <taxon>Sphingobacteriia</taxon>
        <taxon>Sphingobacteriales</taxon>
        <taxon>Sphingobacteriaceae</taxon>
        <taxon>Sphingobacterium</taxon>
    </lineage>
</organism>
<feature type="region of interest" description="Disordered" evidence="1">
    <location>
        <begin position="50"/>
        <end position="77"/>
    </location>
</feature>
<comment type="caution">
    <text evidence="2">The sequence shown here is derived from an EMBL/GenBank/DDBJ whole genome shotgun (WGS) entry which is preliminary data.</text>
</comment>
<evidence type="ECO:0000313" key="2">
    <source>
        <dbReference type="EMBL" id="GGE23001.1"/>
    </source>
</evidence>
<dbReference type="RefSeq" id="WP_182499356.1">
    <property type="nucleotide sequence ID" value="NZ_BMKM01000004.1"/>
</dbReference>
<reference evidence="2" key="2">
    <citation type="submission" date="2020-09" db="EMBL/GenBank/DDBJ databases">
        <authorList>
            <person name="Sun Q."/>
            <person name="Zhou Y."/>
        </authorList>
    </citation>
    <scope>NUCLEOTIDE SEQUENCE</scope>
    <source>
        <strain evidence="2">CGMCC 1.15966</strain>
    </source>
</reference>
<sequence length="77" mass="9028">MKAKHNILDWEIQRLNGPTSTSFRRPYMAPKVTLHRINLEFDILITSSNIRTAGPGDQRPEVENWEDESDYTHNIDF</sequence>
<keyword evidence="3" id="KW-1185">Reference proteome</keyword>
<evidence type="ECO:0000313" key="3">
    <source>
        <dbReference type="Proteomes" id="UP000614460"/>
    </source>
</evidence>
<gene>
    <name evidence="2" type="ORF">GCM10011516_20840</name>
</gene>
<dbReference type="EMBL" id="BMKM01000004">
    <property type="protein sequence ID" value="GGE23001.1"/>
    <property type="molecule type" value="Genomic_DNA"/>
</dbReference>
<dbReference type="AlphaFoldDB" id="A0A8H9G224"/>
<protein>
    <submittedName>
        <fullName evidence="2">Uncharacterized protein</fullName>
    </submittedName>
</protein>